<reference evidence="1 2" key="1">
    <citation type="submission" date="2019-12" db="EMBL/GenBank/DDBJ databases">
        <title>Draft genome sequences Bradyrhizobium cajani AMBPC1010, Bradyrhizobium pachyrhizi AMBPC1040 and Bradyrhizobium yuanmingense ALSPC3051, three plant growth promoting strains isolated from nodules of Cajanus cajan L. in Dominican Republic.</title>
        <authorList>
            <person name="Flores-Felix J.D."/>
            <person name="Araujo J."/>
            <person name="Diaz-Alcantara C."/>
            <person name="Gonzalez-Andres F."/>
            <person name="Velazquez E."/>
        </authorList>
    </citation>
    <scope>NUCLEOTIDE SEQUENCE [LARGE SCALE GENOMIC DNA]</scope>
    <source>
        <strain evidence="1 2">1010</strain>
    </source>
</reference>
<protein>
    <submittedName>
        <fullName evidence="1">Uncharacterized protein</fullName>
    </submittedName>
</protein>
<organism evidence="1 2">
    <name type="scientific">Bradyrhizobium cajani</name>
    <dbReference type="NCBI Taxonomy" id="1928661"/>
    <lineage>
        <taxon>Bacteria</taxon>
        <taxon>Pseudomonadati</taxon>
        <taxon>Pseudomonadota</taxon>
        <taxon>Alphaproteobacteria</taxon>
        <taxon>Hyphomicrobiales</taxon>
        <taxon>Nitrobacteraceae</taxon>
        <taxon>Bradyrhizobium</taxon>
    </lineage>
</organism>
<dbReference type="EMBL" id="WQNE01000003">
    <property type="protein sequence ID" value="MVT72712.1"/>
    <property type="molecule type" value="Genomic_DNA"/>
</dbReference>
<evidence type="ECO:0000313" key="1">
    <source>
        <dbReference type="EMBL" id="MVT72712.1"/>
    </source>
</evidence>
<sequence>MKIFTLGQLRLRAFVNRNAARINRAALTDPRLDARTVKTRSSADHAFSLGRMVAIPDNGDT</sequence>
<dbReference type="RefSeq" id="WP_157328720.1">
    <property type="nucleotide sequence ID" value="NZ_JANADL010000027.1"/>
</dbReference>
<dbReference type="AlphaFoldDB" id="A0A844TB78"/>
<dbReference type="Proteomes" id="UP000449969">
    <property type="component" value="Unassembled WGS sequence"/>
</dbReference>
<evidence type="ECO:0000313" key="2">
    <source>
        <dbReference type="Proteomes" id="UP000449969"/>
    </source>
</evidence>
<accession>A0A844TB78</accession>
<proteinExistence type="predicted"/>
<gene>
    <name evidence="1" type="ORF">GPL20_06250</name>
</gene>
<keyword evidence="2" id="KW-1185">Reference proteome</keyword>
<dbReference type="OrthoDB" id="8248590at2"/>
<comment type="caution">
    <text evidence="1">The sequence shown here is derived from an EMBL/GenBank/DDBJ whole genome shotgun (WGS) entry which is preliminary data.</text>
</comment>
<name>A0A844TB78_9BRAD</name>